<sequence length="55" mass="6851">MSMSRQLLWRWRLNGLLLANTWRTWQVLLVIWQRVLSERLKKDWLLHQTGRYSGR</sequence>
<protein>
    <submittedName>
        <fullName evidence="1">Uncharacterized protein</fullName>
    </submittedName>
</protein>
<dbReference type="AlphaFoldDB" id="M3AE16"/>
<proteinExistence type="predicted"/>
<dbReference type="RefSeq" id="XP_007926201.1">
    <property type="nucleotide sequence ID" value="XM_007928010.1"/>
</dbReference>
<organism evidence="1 2">
    <name type="scientific">Pseudocercospora fijiensis (strain CIRAD86)</name>
    <name type="common">Black leaf streak disease fungus</name>
    <name type="synonym">Mycosphaerella fijiensis</name>
    <dbReference type="NCBI Taxonomy" id="383855"/>
    <lineage>
        <taxon>Eukaryota</taxon>
        <taxon>Fungi</taxon>
        <taxon>Dikarya</taxon>
        <taxon>Ascomycota</taxon>
        <taxon>Pezizomycotina</taxon>
        <taxon>Dothideomycetes</taxon>
        <taxon>Dothideomycetidae</taxon>
        <taxon>Mycosphaerellales</taxon>
        <taxon>Mycosphaerellaceae</taxon>
        <taxon>Pseudocercospora</taxon>
    </lineage>
</organism>
<dbReference type="Proteomes" id="UP000016932">
    <property type="component" value="Unassembled WGS sequence"/>
</dbReference>
<evidence type="ECO:0000313" key="2">
    <source>
        <dbReference type="Proteomes" id="UP000016932"/>
    </source>
</evidence>
<accession>M3AE16</accession>
<dbReference type="HOGENOM" id="CLU_3033420_0_0_1"/>
<dbReference type="GeneID" id="19337320"/>
<name>M3AE16_PSEFD</name>
<dbReference type="VEuPathDB" id="FungiDB:MYCFIDRAFT_211153"/>
<reference evidence="1 2" key="1">
    <citation type="journal article" date="2012" name="PLoS Pathog.">
        <title>Diverse lifestyles and strategies of plant pathogenesis encoded in the genomes of eighteen Dothideomycetes fungi.</title>
        <authorList>
            <person name="Ohm R.A."/>
            <person name="Feau N."/>
            <person name="Henrissat B."/>
            <person name="Schoch C.L."/>
            <person name="Horwitz B.A."/>
            <person name="Barry K.W."/>
            <person name="Condon B.J."/>
            <person name="Copeland A.C."/>
            <person name="Dhillon B."/>
            <person name="Glaser F."/>
            <person name="Hesse C.N."/>
            <person name="Kosti I."/>
            <person name="LaButti K."/>
            <person name="Lindquist E.A."/>
            <person name="Lucas S."/>
            <person name="Salamov A.A."/>
            <person name="Bradshaw R.E."/>
            <person name="Ciuffetti L."/>
            <person name="Hamelin R.C."/>
            <person name="Kema G.H.J."/>
            <person name="Lawrence C."/>
            <person name="Scott J.A."/>
            <person name="Spatafora J.W."/>
            <person name="Turgeon B.G."/>
            <person name="de Wit P.J.G.M."/>
            <person name="Zhong S."/>
            <person name="Goodwin S.B."/>
            <person name="Grigoriev I.V."/>
        </authorList>
    </citation>
    <scope>NUCLEOTIDE SEQUENCE [LARGE SCALE GENOMIC DNA]</scope>
    <source>
        <strain evidence="1 2">CIRAD86</strain>
    </source>
</reference>
<evidence type="ECO:0000313" key="1">
    <source>
        <dbReference type="EMBL" id="EME82776.1"/>
    </source>
</evidence>
<keyword evidence="2" id="KW-1185">Reference proteome</keyword>
<dbReference type="EMBL" id="KB446558">
    <property type="protein sequence ID" value="EME82776.1"/>
    <property type="molecule type" value="Genomic_DNA"/>
</dbReference>
<gene>
    <name evidence="1" type="ORF">MYCFIDRAFT_211153</name>
</gene>
<dbReference type="KEGG" id="pfj:MYCFIDRAFT_211153"/>